<evidence type="ECO:0000313" key="3">
    <source>
        <dbReference type="EMBL" id="VAW24705.1"/>
    </source>
</evidence>
<dbReference type="PANTHER" id="PTHR43861">
    <property type="entry name" value="TRANS-ACONITATE 2-METHYLTRANSFERASE-RELATED"/>
    <property type="match status" value="1"/>
</dbReference>
<feature type="domain" description="Methyltransferase" evidence="2">
    <location>
        <begin position="82"/>
        <end position="176"/>
    </location>
</feature>
<gene>
    <name evidence="3" type="ORF">MNBD_BACTEROID04-1590</name>
</gene>
<reference evidence="3" key="1">
    <citation type="submission" date="2018-06" db="EMBL/GenBank/DDBJ databases">
        <authorList>
            <person name="Zhirakovskaya E."/>
        </authorList>
    </citation>
    <scope>NUCLEOTIDE SEQUENCE</scope>
</reference>
<dbReference type="CDD" id="cd02440">
    <property type="entry name" value="AdoMet_MTases"/>
    <property type="match status" value="1"/>
</dbReference>
<proteinExistence type="predicted"/>
<dbReference type="SUPFAM" id="SSF53335">
    <property type="entry name" value="S-adenosyl-L-methionine-dependent methyltransferases"/>
    <property type="match status" value="1"/>
</dbReference>
<keyword evidence="1" id="KW-0808">Transferase</keyword>
<dbReference type="InterPro" id="IPR029063">
    <property type="entry name" value="SAM-dependent_MTases_sf"/>
</dbReference>
<evidence type="ECO:0000256" key="1">
    <source>
        <dbReference type="ARBA" id="ARBA00022679"/>
    </source>
</evidence>
<dbReference type="EMBL" id="UOER01000293">
    <property type="protein sequence ID" value="VAW24705.1"/>
    <property type="molecule type" value="Genomic_DNA"/>
</dbReference>
<dbReference type="Pfam" id="PF13649">
    <property type="entry name" value="Methyltransf_25"/>
    <property type="match status" value="1"/>
</dbReference>
<name>A0A3B0U1H4_9ZZZZ</name>
<dbReference type="Gene3D" id="3.40.50.150">
    <property type="entry name" value="Vaccinia Virus protein VP39"/>
    <property type="match status" value="1"/>
</dbReference>
<dbReference type="InterPro" id="IPR041698">
    <property type="entry name" value="Methyltransf_25"/>
</dbReference>
<sequence>MIKKIIRKIRSLASLALPSESIEKSKAKWDFLGHKNAKYYIFSDQGKGISEEEFKSAGKEDYKNLVLNDPLLKEKVNSSSSVLEIGCGVGRITEFFAKDFKVVKAIDISKSMIDKAKGRLGGSQNIEFIETNGIEYPFTADMFDLVFSFIVFQHMPNKKTIEKNIFEIGRVLKDGGIAKIQLRGVRVLKGNWFYGYAVTPKEIEIMASSANLHIVKQSDSNQKYYWVWFKK</sequence>
<accession>A0A3B0U1H4</accession>
<evidence type="ECO:0000259" key="2">
    <source>
        <dbReference type="Pfam" id="PF13649"/>
    </source>
</evidence>
<organism evidence="3">
    <name type="scientific">hydrothermal vent metagenome</name>
    <dbReference type="NCBI Taxonomy" id="652676"/>
    <lineage>
        <taxon>unclassified sequences</taxon>
        <taxon>metagenomes</taxon>
        <taxon>ecological metagenomes</taxon>
    </lineage>
</organism>
<dbReference type="AlphaFoldDB" id="A0A3B0U1H4"/>
<dbReference type="GO" id="GO:0008757">
    <property type="term" value="F:S-adenosylmethionine-dependent methyltransferase activity"/>
    <property type="evidence" value="ECO:0007669"/>
    <property type="project" value="InterPro"/>
</dbReference>
<protein>
    <recommendedName>
        <fullName evidence="2">Methyltransferase domain-containing protein</fullName>
    </recommendedName>
</protein>